<keyword evidence="3 5" id="KW-1133">Transmembrane helix</keyword>
<organism evidence="6 7">
    <name type="scientific">Tetrapyrgos nigripes</name>
    <dbReference type="NCBI Taxonomy" id="182062"/>
    <lineage>
        <taxon>Eukaryota</taxon>
        <taxon>Fungi</taxon>
        <taxon>Dikarya</taxon>
        <taxon>Basidiomycota</taxon>
        <taxon>Agaricomycotina</taxon>
        <taxon>Agaricomycetes</taxon>
        <taxon>Agaricomycetidae</taxon>
        <taxon>Agaricales</taxon>
        <taxon>Marasmiineae</taxon>
        <taxon>Marasmiaceae</taxon>
        <taxon>Tetrapyrgos</taxon>
    </lineage>
</organism>
<evidence type="ECO:0000256" key="4">
    <source>
        <dbReference type="ARBA" id="ARBA00023136"/>
    </source>
</evidence>
<dbReference type="OrthoDB" id="3358017at2759"/>
<keyword evidence="4 5" id="KW-0472">Membrane</keyword>
<evidence type="ECO:0000256" key="1">
    <source>
        <dbReference type="ARBA" id="ARBA00004141"/>
    </source>
</evidence>
<evidence type="ECO:0000313" key="6">
    <source>
        <dbReference type="EMBL" id="KAF5314198.1"/>
    </source>
</evidence>
<dbReference type="PANTHER" id="PTHR31465:SF1">
    <property type="entry name" value="PROTEIN RTA1-RELATED"/>
    <property type="match status" value="1"/>
</dbReference>
<keyword evidence="2 5" id="KW-0812">Transmembrane</keyword>
<comment type="subcellular location">
    <subcellularLocation>
        <location evidence="1">Membrane</location>
        <topology evidence="1">Multi-pass membrane protein</topology>
    </subcellularLocation>
</comment>
<feature type="transmembrane region" description="Helical" evidence="5">
    <location>
        <begin position="63"/>
        <end position="83"/>
    </location>
</feature>
<dbReference type="Proteomes" id="UP000559256">
    <property type="component" value="Unassembled WGS sequence"/>
</dbReference>
<dbReference type="AlphaFoldDB" id="A0A8H5B1B3"/>
<gene>
    <name evidence="6" type="ORF">D9758_018842</name>
</gene>
<reference evidence="6 7" key="1">
    <citation type="journal article" date="2020" name="ISME J.">
        <title>Uncovering the hidden diversity of litter-decomposition mechanisms in mushroom-forming fungi.</title>
        <authorList>
            <person name="Floudas D."/>
            <person name="Bentzer J."/>
            <person name="Ahren D."/>
            <person name="Johansson T."/>
            <person name="Persson P."/>
            <person name="Tunlid A."/>
        </authorList>
    </citation>
    <scope>NUCLEOTIDE SEQUENCE [LARGE SCALE GENOMIC DNA]</scope>
    <source>
        <strain evidence="6 7">CBS 291.85</strain>
    </source>
</reference>
<proteinExistence type="predicted"/>
<name>A0A8H5B1B3_9AGAR</name>
<evidence type="ECO:0000256" key="3">
    <source>
        <dbReference type="ARBA" id="ARBA00022989"/>
    </source>
</evidence>
<dbReference type="InterPro" id="IPR007568">
    <property type="entry name" value="RTA1"/>
</dbReference>
<sequence>MASGFIVRILLHMPDHQTKAILIPEEVLVSCSPAVYLAFNYIVYDRLLRFNIGDRHSLIRPSWIGAVFIFSDVSTFVIQAVGVTMMTNADSAENGRNIFKIGVYLQSISYYIFCVFMIRTWWSIRREGKYSGQESWWMAFKMLGISSAFIIVRTVYRIVESSTPRGSFIRSHELFLYLLDVLPLFIAISFYIFWWPSKYMQTKGGLTQEFNFVKNETA</sequence>
<keyword evidence="7" id="KW-1185">Reference proteome</keyword>
<dbReference type="EMBL" id="JAACJM010000513">
    <property type="protein sequence ID" value="KAF5314198.1"/>
    <property type="molecule type" value="Genomic_DNA"/>
</dbReference>
<feature type="transmembrane region" description="Helical" evidence="5">
    <location>
        <begin position="136"/>
        <end position="155"/>
    </location>
</feature>
<evidence type="ECO:0000256" key="2">
    <source>
        <dbReference type="ARBA" id="ARBA00022692"/>
    </source>
</evidence>
<dbReference type="Pfam" id="PF04479">
    <property type="entry name" value="RTA1"/>
    <property type="match status" value="1"/>
</dbReference>
<comment type="caution">
    <text evidence="6">The sequence shown here is derived from an EMBL/GenBank/DDBJ whole genome shotgun (WGS) entry which is preliminary data.</text>
</comment>
<dbReference type="GO" id="GO:0016020">
    <property type="term" value="C:membrane"/>
    <property type="evidence" value="ECO:0007669"/>
    <property type="project" value="UniProtKB-SubCell"/>
</dbReference>
<feature type="transmembrane region" description="Helical" evidence="5">
    <location>
        <begin position="175"/>
        <end position="194"/>
    </location>
</feature>
<evidence type="ECO:0000256" key="5">
    <source>
        <dbReference type="SAM" id="Phobius"/>
    </source>
</evidence>
<protein>
    <submittedName>
        <fullName evidence="6">Uncharacterized protein</fullName>
    </submittedName>
</protein>
<evidence type="ECO:0000313" key="7">
    <source>
        <dbReference type="Proteomes" id="UP000559256"/>
    </source>
</evidence>
<dbReference type="PANTHER" id="PTHR31465">
    <property type="entry name" value="PROTEIN RTA1-RELATED"/>
    <property type="match status" value="1"/>
</dbReference>
<feature type="transmembrane region" description="Helical" evidence="5">
    <location>
        <begin position="20"/>
        <end position="43"/>
    </location>
</feature>
<feature type="transmembrane region" description="Helical" evidence="5">
    <location>
        <begin position="103"/>
        <end position="124"/>
    </location>
</feature>
<accession>A0A8H5B1B3</accession>